<protein>
    <submittedName>
        <fullName evidence="6">Periplasmic solute binding protein</fullName>
    </submittedName>
</protein>
<feature type="chain" id="PRO_5007620060" evidence="5">
    <location>
        <begin position="22"/>
        <end position="289"/>
    </location>
</feature>
<comment type="caution">
    <text evidence="6">The sequence shown here is derived from an EMBL/GenBank/DDBJ whole genome shotgun (WGS) entry which is preliminary data.</text>
</comment>
<evidence type="ECO:0000256" key="3">
    <source>
        <dbReference type="ARBA" id="ARBA00022723"/>
    </source>
</evidence>
<gene>
    <name evidence="6" type="ORF">AWB82_01678</name>
</gene>
<evidence type="ECO:0000256" key="4">
    <source>
        <dbReference type="ARBA" id="ARBA00022729"/>
    </source>
</evidence>
<dbReference type="EMBL" id="FCOJ02000009">
    <property type="protein sequence ID" value="SAK52499.1"/>
    <property type="molecule type" value="Genomic_DNA"/>
</dbReference>
<organism evidence="6 7">
    <name type="scientific">Caballeronia glebae</name>
    <dbReference type="NCBI Taxonomy" id="1777143"/>
    <lineage>
        <taxon>Bacteria</taxon>
        <taxon>Pseudomonadati</taxon>
        <taxon>Pseudomonadota</taxon>
        <taxon>Betaproteobacteria</taxon>
        <taxon>Burkholderiales</taxon>
        <taxon>Burkholderiaceae</taxon>
        <taxon>Caballeronia</taxon>
    </lineage>
</organism>
<dbReference type="GO" id="GO:0030001">
    <property type="term" value="P:metal ion transport"/>
    <property type="evidence" value="ECO:0007669"/>
    <property type="project" value="InterPro"/>
</dbReference>
<dbReference type="PANTHER" id="PTHR42953">
    <property type="entry name" value="HIGH-AFFINITY ZINC UPTAKE SYSTEM PROTEIN ZNUA-RELATED"/>
    <property type="match status" value="1"/>
</dbReference>
<dbReference type="SUPFAM" id="SSF53807">
    <property type="entry name" value="Helical backbone' metal receptor"/>
    <property type="match status" value="1"/>
</dbReference>
<evidence type="ECO:0000313" key="6">
    <source>
        <dbReference type="EMBL" id="SAK52499.1"/>
    </source>
</evidence>
<dbReference type="InterPro" id="IPR006127">
    <property type="entry name" value="ZnuA-like"/>
</dbReference>
<dbReference type="Pfam" id="PF01297">
    <property type="entry name" value="ZnuA"/>
    <property type="match status" value="1"/>
</dbReference>
<accession>A0A158A469</accession>
<evidence type="ECO:0000256" key="5">
    <source>
        <dbReference type="SAM" id="SignalP"/>
    </source>
</evidence>
<feature type="signal peptide" evidence="5">
    <location>
        <begin position="1"/>
        <end position="21"/>
    </location>
</feature>
<evidence type="ECO:0000256" key="2">
    <source>
        <dbReference type="ARBA" id="ARBA00022448"/>
    </source>
</evidence>
<dbReference type="GO" id="GO:0046872">
    <property type="term" value="F:metal ion binding"/>
    <property type="evidence" value="ECO:0007669"/>
    <property type="project" value="UniProtKB-KW"/>
</dbReference>
<keyword evidence="2" id="KW-0813">Transport</keyword>
<name>A0A158A469_9BURK</name>
<proteinExistence type="predicted"/>
<dbReference type="AlphaFoldDB" id="A0A158A469"/>
<dbReference type="Gene3D" id="3.40.50.1980">
    <property type="entry name" value="Nitrogenase molybdenum iron protein domain"/>
    <property type="match status" value="2"/>
</dbReference>
<evidence type="ECO:0000313" key="7">
    <source>
        <dbReference type="Proteomes" id="UP000054596"/>
    </source>
</evidence>
<keyword evidence="3" id="KW-0479">Metal-binding</keyword>
<sequence length="289" mass="30705">MKLGLIASSVAAMCVSLHAIAAPIKIVAAENFYGDVARQIGGSRVQVTSILSNPDQDPHLFEASPSVGKALANAKIVVYNGADYDPWMVKLLSASSGTSRQTIVVGELLQKKAGDNPHLWYEPDAMPAYARELASSLQSDDPSHAADYAKNLQTFLNALKPINDRIAAIKAKYAGTPVTATEPVFGYMAQALGLAMRNEKFQLAVMNDTEPSASDVAAFEGDLKSHHVHLLFYNSQASGGAAQRMRDLALKVGVPVVGVTETAPAGKAFQAWVLDELNAVEKALAKGSR</sequence>
<dbReference type="GO" id="GO:0030313">
    <property type="term" value="C:cell envelope"/>
    <property type="evidence" value="ECO:0007669"/>
    <property type="project" value="UniProtKB-SubCell"/>
</dbReference>
<keyword evidence="4 5" id="KW-0732">Signal</keyword>
<reference evidence="6" key="1">
    <citation type="submission" date="2016-01" db="EMBL/GenBank/DDBJ databases">
        <authorList>
            <person name="Peeters C."/>
        </authorList>
    </citation>
    <scope>NUCLEOTIDE SEQUENCE [LARGE SCALE GENOMIC DNA]</scope>
    <source>
        <strain evidence="6">LMG 29325</strain>
    </source>
</reference>
<dbReference type="InterPro" id="IPR050492">
    <property type="entry name" value="Bact_metal-bind_prot9"/>
</dbReference>
<dbReference type="STRING" id="1777143.AWB82_01678"/>
<dbReference type="PANTHER" id="PTHR42953:SF1">
    <property type="entry name" value="METAL-BINDING PROTEIN HI_0362-RELATED"/>
    <property type="match status" value="1"/>
</dbReference>
<dbReference type="Proteomes" id="UP000054596">
    <property type="component" value="Unassembled WGS sequence"/>
</dbReference>
<comment type="subcellular location">
    <subcellularLocation>
        <location evidence="1">Cell envelope</location>
    </subcellularLocation>
</comment>
<evidence type="ECO:0000256" key="1">
    <source>
        <dbReference type="ARBA" id="ARBA00004196"/>
    </source>
</evidence>
<keyword evidence="7" id="KW-1185">Reference proteome</keyword>